<dbReference type="Gene3D" id="3.30.750.170">
    <property type="match status" value="1"/>
</dbReference>
<dbReference type="InterPro" id="IPR041613">
    <property type="entry name" value="Pept_S41_N"/>
</dbReference>
<dbReference type="EMBL" id="RSFE01000011">
    <property type="protein sequence ID" value="RWU08745.1"/>
    <property type="molecule type" value="Genomic_DNA"/>
</dbReference>
<dbReference type="InterPro" id="IPR029045">
    <property type="entry name" value="ClpP/crotonase-like_dom_sf"/>
</dbReference>
<dbReference type="PANTHER" id="PTHR32060">
    <property type="entry name" value="TAIL-SPECIFIC PROTEASE"/>
    <property type="match status" value="1"/>
</dbReference>
<dbReference type="GO" id="GO:0006508">
    <property type="term" value="P:proteolysis"/>
    <property type="evidence" value="ECO:0007669"/>
    <property type="project" value="InterPro"/>
</dbReference>
<dbReference type="AlphaFoldDB" id="A0A443YXM1"/>
<dbReference type="Pfam" id="PF18294">
    <property type="entry name" value="Pept_S41_N"/>
    <property type="match status" value="1"/>
</dbReference>
<accession>A0A443YXM1</accession>
<gene>
    <name evidence="2" type="ORF">EGC76_11140</name>
</gene>
<dbReference type="CDD" id="cd07561">
    <property type="entry name" value="Peptidase_S41_CPP_like"/>
    <property type="match status" value="1"/>
</dbReference>
<comment type="caution">
    <text evidence="2">The sequence shown here is derived from an EMBL/GenBank/DDBJ whole genome shotgun (WGS) entry which is preliminary data.</text>
</comment>
<dbReference type="Proteomes" id="UP000288789">
    <property type="component" value="Unassembled WGS sequence"/>
</dbReference>
<dbReference type="Gene3D" id="2.30.42.10">
    <property type="match status" value="1"/>
</dbReference>
<dbReference type="SUPFAM" id="SSF50156">
    <property type="entry name" value="PDZ domain-like"/>
    <property type="match status" value="1"/>
</dbReference>
<name>A0A443YXM1_9GAMM</name>
<proteinExistence type="predicted"/>
<dbReference type="GO" id="GO:0004175">
    <property type="term" value="F:endopeptidase activity"/>
    <property type="evidence" value="ECO:0007669"/>
    <property type="project" value="TreeGrafter"/>
</dbReference>
<organism evidence="2 3">
    <name type="scientific">Pseudidiomarina gelatinasegens</name>
    <dbReference type="NCBI Taxonomy" id="2487740"/>
    <lineage>
        <taxon>Bacteria</taxon>
        <taxon>Pseudomonadati</taxon>
        <taxon>Pseudomonadota</taxon>
        <taxon>Gammaproteobacteria</taxon>
        <taxon>Alteromonadales</taxon>
        <taxon>Idiomarinaceae</taxon>
        <taxon>Pseudidiomarina</taxon>
    </lineage>
</organism>
<dbReference type="Pfam" id="PF03572">
    <property type="entry name" value="Peptidase_S41"/>
    <property type="match status" value="1"/>
</dbReference>
<dbReference type="RefSeq" id="WP_128353084.1">
    <property type="nucleotide sequence ID" value="NZ_RSFE01000011.1"/>
</dbReference>
<dbReference type="SUPFAM" id="SSF52096">
    <property type="entry name" value="ClpP/crotonase"/>
    <property type="match status" value="1"/>
</dbReference>
<protein>
    <submittedName>
        <fullName evidence="2">PDZ domain-containing protein</fullName>
    </submittedName>
</protein>
<reference evidence="2 3" key="1">
    <citation type="submission" date="2018-12" db="EMBL/GenBank/DDBJ databases">
        <authorList>
            <person name="Li A."/>
            <person name="Zhang M."/>
            <person name="Zhu H."/>
        </authorList>
    </citation>
    <scope>NUCLEOTIDE SEQUENCE [LARGE SCALE GENOMIC DNA]</scope>
    <source>
        <strain evidence="2 3">R04H25</strain>
    </source>
</reference>
<keyword evidence="3" id="KW-1185">Reference proteome</keyword>
<dbReference type="PANTHER" id="PTHR32060:SF22">
    <property type="entry name" value="CARBOXYL-TERMINAL-PROCESSING PEPTIDASE 3, CHLOROPLASTIC"/>
    <property type="match status" value="1"/>
</dbReference>
<dbReference type="InterPro" id="IPR041489">
    <property type="entry name" value="PDZ_6"/>
</dbReference>
<dbReference type="PROSITE" id="PS51257">
    <property type="entry name" value="PROKAR_LIPOPROTEIN"/>
    <property type="match status" value="1"/>
</dbReference>
<dbReference type="OrthoDB" id="7168509at2"/>
<feature type="domain" description="PDZ" evidence="1">
    <location>
        <begin position="106"/>
        <end position="151"/>
    </location>
</feature>
<dbReference type="InterPro" id="IPR036034">
    <property type="entry name" value="PDZ_sf"/>
</dbReference>
<dbReference type="InterPro" id="IPR001478">
    <property type="entry name" value="PDZ"/>
</dbReference>
<dbReference type="SMART" id="SM00228">
    <property type="entry name" value="PDZ"/>
    <property type="match status" value="1"/>
</dbReference>
<dbReference type="GO" id="GO:0008236">
    <property type="term" value="F:serine-type peptidase activity"/>
    <property type="evidence" value="ECO:0007669"/>
    <property type="project" value="InterPro"/>
</dbReference>
<dbReference type="Pfam" id="PF17820">
    <property type="entry name" value="PDZ_6"/>
    <property type="match status" value="1"/>
</dbReference>
<evidence type="ECO:0000313" key="2">
    <source>
        <dbReference type="EMBL" id="RWU08745.1"/>
    </source>
</evidence>
<evidence type="ECO:0000259" key="1">
    <source>
        <dbReference type="PROSITE" id="PS50106"/>
    </source>
</evidence>
<dbReference type="PROSITE" id="PS50106">
    <property type="entry name" value="PDZ"/>
    <property type="match status" value="1"/>
</dbReference>
<dbReference type="InterPro" id="IPR005151">
    <property type="entry name" value="Tail-specific_protease"/>
</dbReference>
<dbReference type="Gene3D" id="3.90.226.10">
    <property type="entry name" value="2-enoyl-CoA Hydratase, Chain A, domain 1"/>
    <property type="match status" value="1"/>
</dbReference>
<sequence length="444" mass="49073">MKTNQKFVLSSLASCFILAGCGSDSGEEFTPIVDQCSNAGQVSRFYDYMQDDYLWNEDLPTNINLANYSNVYDLLEDLVIPEDRYSFILTEEEYQSRFVDAEYAGLGFSSRITTDNRVFINYVYAESPAAVAGMKRSDEITHINGVSVQTLLEQNRYEEELGASDVGVSVEITWREQAGTSFTDVLTKDIVETNTVLAVDRFAVDGKDVGYYVLNSFINRTGEDLNSAYDQFAGVDELIIDVRYNGGGLTRFANQAATQSAGDNVIGEVFTKYLFNANNSDSNFIEQFQLYEGIKQLNLNRVYVLTTRASCSSSELIINALDPYVEVVVVGGPTCGKPVGQIPEPLCDKRAFVVNFETVNALDEGRYFDGLAPNCAASDVLVGDWGSADDPMLQAAAYHMTFGQCEPASTKGADTVQRSQSATTNAVRLESRPLTLPELWRQEH</sequence>
<evidence type="ECO:0000313" key="3">
    <source>
        <dbReference type="Proteomes" id="UP000288789"/>
    </source>
</evidence>